<dbReference type="AlphaFoldDB" id="A0A485LNJ9"/>
<dbReference type="EMBL" id="CAADRA010007037">
    <property type="protein sequence ID" value="VFT98544.1"/>
    <property type="molecule type" value="Genomic_DNA"/>
</dbReference>
<evidence type="ECO:0000313" key="3">
    <source>
        <dbReference type="Proteomes" id="UP000332933"/>
    </source>
</evidence>
<dbReference type="PANTHER" id="PTHR31827">
    <property type="entry name" value="EMB|CAB89363.1"/>
    <property type="match status" value="1"/>
</dbReference>
<sequence length="219" mass="24641">MPFELPFTLPTYSATELLSLSPPPQPFKKCFFHACDHPVVPNTWKCMYHRHRARCLVDQCRNQVYARKLCARHGGKKQCQVDGCQLRARLGSVCYTHGASKKSCTTDGCEKPAHARGKCVRHGGGRKCKLEGCQAHARTGGLCRRHQHHFRQDDEQDDDASSDSSCSGNLQTTAPVQKVDAMEMDWTHFVQAMDLREPVETTAQDDAMHSEIMDILVEL</sequence>
<reference evidence="2 3" key="1">
    <citation type="submission" date="2019-03" db="EMBL/GenBank/DDBJ databases">
        <authorList>
            <person name="Gaulin E."/>
            <person name="Dumas B."/>
        </authorList>
    </citation>
    <scope>NUCLEOTIDE SEQUENCE [LARGE SCALE GENOMIC DNA]</scope>
    <source>
        <strain evidence="2">CBS 568.67</strain>
    </source>
</reference>
<reference evidence="1" key="2">
    <citation type="submission" date="2019-06" db="EMBL/GenBank/DDBJ databases">
        <title>Genomics analysis of Aphanomyces spp. identifies a new class of oomycete effector associated with host adaptation.</title>
        <authorList>
            <person name="Gaulin E."/>
        </authorList>
    </citation>
    <scope>NUCLEOTIDE SEQUENCE</scope>
    <source>
        <strain evidence="1">CBS 578.67</strain>
    </source>
</reference>
<keyword evidence="3" id="KW-1185">Reference proteome</keyword>
<evidence type="ECO:0000313" key="1">
    <source>
        <dbReference type="EMBL" id="KAF0686270.1"/>
    </source>
</evidence>
<accession>A0A485LNJ9</accession>
<proteinExistence type="predicted"/>
<protein>
    <submittedName>
        <fullName evidence="2">Aste57867_21876 protein</fullName>
    </submittedName>
</protein>
<dbReference type="OrthoDB" id="73726at2759"/>
<organism evidence="2 3">
    <name type="scientific">Aphanomyces stellatus</name>
    <dbReference type="NCBI Taxonomy" id="120398"/>
    <lineage>
        <taxon>Eukaryota</taxon>
        <taxon>Sar</taxon>
        <taxon>Stramenopiles</taxon>
        <taxon>Oomycota</taxon>
        <taxon>Saprolegniomycetes</taxon>
        <taxon>Saprolegniales</taxon>
        <taxon>Verrucalvaceae</taxon>
        <taxon>Aphanomyces</taxon>
    </lineage>
</organism>
<dbReference type="PANTHER" id="PTHR31827:SF1">
    <property type="entry name" value="EMB|CAB89363.1"/>
    <property type="match status" value="1"/>
</dbReference>
<gene>
    <name evidence="2" type="primary">Aste57867_21876</name>
    <name evidence="1" type="ORF">As57867_021807</name>
    <name evidence="2" type="ORF">ASTE57867_21876</name>
</gene>
<dbReference type="EMBL" id="VJMH01007011">
    <property type="protein sequence ID" value="KAF0686270.1"/>
    <property type="molecule type" value="Genomic_DNA"/>
</dbReference>
<name>A0A485LNJ9_9STRA</name>
<dbReference type="Proteomes" id="UP000332933">
    <property type="component" value="Unassembled WGS sequence"/>
</dbReference>
<evidence type="ECO:0000313" key="2">
    <source>
        <dbReference type="EMBL" id="VFT98544.1"/>
    </source>
</evidence>